<evidence type="ECO:0000256" key="1">
    <source>
        <dbReference type="SAM" id="MobiDB-lite"/>
    </source>
</evidence>
<reference evidence="2 3" key="1">
    <citation type="journal article" date="2019" name="Emerg. Microbes Infect.">
        <title>Comprehensive subspecies identification of 175 nontuberculous mycobacteria species based on 7547 genomic profiles.</title>
        <authorList>
            <person name="Matsumoto Y."/>
            <person name="Kinjo T."/>
            <person name="Motooka D."/>
            <person name="Nabeya D."/>
            <person name="Jung N."/>
            <person name="Uechi K."/>
            <person name="Horii T."/>
            <person name="Iida T."/>
            <person name="Fujita J."/>
            <person name="Nakamura S."/>
        </authorList>
    </citation>
    <scope>NUCLEOTIDE SEQUENCE [LARGE SCALE GENOMIC DNA]</scope>
    <source>
        <strain evidence="2 3">JCM 17423</strain>
    </source>
</reference>
<feature type="compositionally biased region" description="Basic and acidic residues" evidence="1">
    <location>
        <begin position="33"/>
        <end position="43"/>
    </location>
</feature>
<evidence type="ECO:0000313" key="2">
    <source>
        <dbReference type="EMBL" id="BBY15180.1"/>
    </source>
</evidence>
<name>A0AAD1MRU6_9MYCO</name>
<protein>
    <submittedName>
        <fullName evidence="2">Uncharacterized protein</fullName>
    </submittedName>
</protein>
<evidence type="ECO:0000313" key="3">
    <source>
        <dbReference type="Proteomes" id="UP000466607"/>
    </source>
</evidence>
<organism evidence="2 3">
    <name type="scientific">Mycolicibacterium litorale</name>
    <dbReference type="NCBI Taxonomy" id="758802"/>
    <lineage>
        <taxon>Bacteria</taxon>
        <taxon>Bacillati</taxon>
        <taxon>Actinomycetota</taxon>
        <taxon>Actinomycetes</taxon>
        <taxon>Mycobacteriales</taxon>
        <taxon>Mycobacteriaceae</taxon>
        <taxon>Mycolicibacterium</taxon>
    </lineage>
</organism>
<dbReference type="EMBL" id="AP022586">
    <property type="protein sequence ID" value="BBY15180.1"/>
    <property type="molecule type" value="Genomic_DNA"/>
</dbReference>
<gene>
    <name evidence="2" type="ORF">MLIT_07720</name>
</gene>
<proteinExistence type="predicted"/>
<dbReference type="Proteomes" id="UP000466607">
    <property type="component" value="Chromosome"/>
</dbReference>
<accession>A0AAD1MRU6</accession>
<feature type="region of interest" description="Disordered" evidence="1">
    <location>
        <begin position="32"/>
        <end position="59"/>
    </location>
</feature>
<keyword evidence="3" id="KW-1185">Reference proteome</keyword>
<feature type="region of interest" description="Disordered" evidence="1">
    <location>
        <begin position="106"/>
        <end position="133"/>
    </location>
</feature>
<sequence>MARHGGEHALETAGARRIVGQHPRHHRIVVEGAPEHLGQHSDIRSAPGTDLDSNHPPTIAHGHAAAAAFGNIAATGSNQGEHNVIQITAIRSVYGGRETAYVLRLSARAGRRRTSPPHPPVQRRLPQKTSEPP</sequence>
<dbReference type="AlphaFoldDB" id="A0AAD1MRU6"/>